<keyword evidence="5" id="KW-1185">Reference proteome</keyword>
<dbReference type="Gene3D" id="3.30.1380.10">
    <property type="match status" value="1"/>
</dbReference>
<organism evidence="4 5">
    <name type="scientific">Consotaella salsifontis</name>
    <dbReference type="NCBI Taxonomy" id="1365950"/>
    <lineage>
        <taxon>Bacteria</taxon>
        <taxon>Pseudomonadati</taxon>
        <taxon>Pseudomonadota</taxon>
        <taxon>Alphaproteobacteria</taxon>
        <taxon>Hyphomicrobiales</taxon>
        <taxon>Aurantimonadaceae</taxon>
        <taxon>Consotaella</taxon>
    </lineage>
</organism>
<feature type="signal peptide" evidence="2">
    <location>
        <begin position="1"/>
        <end position="29"/>
    </location>
</feature>
<evidence type="ECO:0000256" key="1">
    <source>
        <dbReference type="SAM" id="MobiDB-lite"/>
    </source>
</evidence>
<dbReference type="Pfam" id="PF08291">
    <property type="entry name" value="Peptidase_M15_3"/>
    <property type="match status" value="1"/>
</dbReference>
<feature type="chain" id="PRO_5012188241" evidence="2">
    <location>
        <begin position="30"/>
        <end position="364"/>
    </location>
</feature>
<evidence type="ECO:0000313" key="5">
    <source>
        <dbReference type="Proteomes" id="UP000190135"/>
    </source>
</evidence>
<proteinExistence type="predicted"/>
<name>A0A1T4L6B2_9HYPH</name>
<accession>A0A1T4L6B2</accession>
<reference evidence="4 5" key="1">
    <citation type="submission" date="2017-02" db="EMBL/GenBank/DDBJ databases">
        <authorList>
            <person name="Peterson S.W."/>
        </authorList>
    </citation>
    <scope>NUCLEOTIDE SEQUENCE [LARGE SCALE GENOMIC DNA]</scope>
    <source>
        <strain evidence="4 5">USBA 369</strain>
    </source>
</reference>
<evidence type="ECO:0000256" key="2">
    <source>
        <dbReference type="SAM" id="SignalP"/>
    </source>
</evidence>
<dbReference type="InterPro" id="IPR009045">
    <property type="entry name" value="Zn_M74/Hedgehog-like"/>
</dbReference>
<dbReference type="OrthoDB" id="5418604at2"/>
<dbReference type="SUPFAM" id="SSF55166">
    <property type="entry name" value="Hedgehog/DD-peptidase"/>
    <property type="match status" value="1"/>
</dbReference>
<dbReference type="Proteomes" id="UP000190135">
    <property type="component" value="Unassembled WGS sequence"/>
</dbReference>
<sequence length="364" mass="37645">MTSDIGRTRRPALVTLAAATALASLSFVAGCVSSADDSSSLGFANTTTAASAGASASAEAKEGDAPTADASVPSDAETTVVADAAPASSEMAAKTPSDDAGASKPADAATLIRQTAKEAAGQVSLAAYAPSAQKAQPLLREASAETSQADRTFYASLFSESQAKVPIRNTDNSKSSRVIVPRSGAPVPAGDAGALPGVDPDSLFEIGHRASADDEDMIEDVEQGYQVASVTGLARLAPNGLMVQREDVETSCFPAKLVSMVRAVEQHFGQKAVITSGYRSPSHNRAVNGAKKSMHMLCQAADIQVPGANSRAVAEFVRALPGRGGVGTYCHTTAVHIDIGRQRDWNWQCRRRSSPTTLIARAKD</sequence>
<evidence type="ECO:0000313" key="4">
    <source>
        <dbReference type="EMBL" id="SJZ50100.1"/>
    </source>
</evidence>
<dbReference type="InterPro" id="IPR013230">
    <property type="entry name" value="Peptidase_M15A_C"/>
</dbReference>
<dbReference type="PROSITE" id="PS51257">
    <property type="entry name" value="PROKAR_LIPOPROTEIN"/>
    <property type="match status" value="1"/>
</dbReference>
<feature type="compositionally biased region" description="Low complexity" evidence="1">
    <location>
        <begin position="82"/>
        <end position="93"/>
    </location>
</feature>
<dbReference type="EMBL" id="FUXL01000001">
    <property type="protein sequence ID" value="SJZ50100.1"/>
    <property type="molecule type" value="Genomic_DNA"/>
</dbReference>
<keyword evidence="2" id="KW-0732">Signal</keyword>
<feature type="region of interest" description="Disordered" evidence="1">
    <location>
        <begin position="55"/>
        <end position="106"/>
    </location>
</feature>
<dbReference type="STRING" id="1365950.SAMN05428963_10170"/>
<dbReference type="RefSeq" id="WP_078706401.1">
    <property type="nucleotide sequence ID" value="NZ_FUXL01000001.1"/>
</dbReference>
<dbReference type="AlphaFoldDB" id="A0A1T4L6B2"/>
<evidence type="ECO:0000259" key="3">
    <source>
        <dbReference type="Pfam" id="PF08291"/>
    </source>
</evidence>
<protein>
    <submittedName>
        <fullName evidence="4">Uncharacterized conserved protein YcbK, DUF882 family</fullName>
    </submittedName>
</protein>
<feature type="domain" description="Peptidase M15A C-terminal" evidence="3">
    <location>
        <begin position="235"/>
        <end position="338"/>
    </location>
</feature>
<gene>
    <name evidence="4" type="ORF">SAMN05428963_10170</name>
</gene>